<dbReference type="PANTHER" id="PTHR35218:SF10">
    <property type="entry name" value="ENDONUCLEASE_EXONUCLEASE_PHOSPHATASE DOMAIN-CONTAINING PROTEIN"/>
    <property type="match status" value="1"/>
</dbReference>
<dbReference type="GO" id="GO:0006284">
    <property type="term" value="P:base-excision repair"/>
    <property type="evidence" value="ECO:0000318"/>
    <property type="project" value="GO_Central"/>
</dbReference>
<reference evidence="2" key="2">
    <citation type="submission" date="2017-06" db="EMBL/GenBank/DDBJ databases">
        <title>WGS assembly of Brachypodium distachyon.</title>
        <authorList>
            <consortium name="The International Brachypodium Initiative"/>
            <person name="Lucas S."/>
            <person name="Harmon-Smith M."/>
            <person name="Lail K."/>
            <person name="Tice H."/>
            <person name="Grimwood J."/>
            <person name="Bruce D."/>
            <person name="Barry K."/>
            <person name="Shu S."/>
            <person name="Lindquist E."/>
            <person name="Wang M."/>
            <person name="Pitluck S."/>
            <person name="Vogel J.P."/>
            <person name="Garvin D.F."/>
            <person name="Mockler T.C."/>
            <person name="Schmutz J."/>
            <person name="Rokhsar D."/>
            <person name="Bevan M.W."/>
        </authorList>
    </citation>
    <scope>NUCLEOTIDE SEQUENCE</scope>
    <source>
        <strain evidence="2">Bd21</strain>
    </source>
</reference>
<dbReference type="GO" id="GO:0008311">
    <property type="term" value="F:double-stranded DNA 3'-5' DNA exonuclease activity"/>
    <property type="evidence" value="ECO:0000318"/>
    <property type="project" value="GO_Central"/>
</dbReference>
<organism evidence="2">
    <name type="scientific">Brachypodium distachyon</name>
    <name type="common">Purple false brome</name>
    <name type="synonym">Trachynia distachya</name>
    <dbReference type="NCBI Taxonomy" id="15368"/>
    <lineage>
        <taxon>Eukaryota</taxon>
        <taxon>Viridiplantae</taxon>
        <taxon>Streptophyta</taxon>
        <taxon>Embryophyta</taxon>
        <taxon>Tracheophyta</taxon>
        <taxon>Spermatophyta</taxon>
        <taxon>Magnoliopsida</taxon>
        <taxon>Liliopsida</taxon>
        <taxon>Poales</taxon>
        <taxon>Poaceae</taxon>
        <taxon>BOP clade</taxon>
        <taxon>Pooideae</taxon>
        <taxon>Stipodae</taxon>
        <taxon>Brachypodieae</taxon>
        <taxon>Brachypodium</taxon>
    </lineage>
</organism>
<dbReference type="PANTHER" id="PTHR35218">
    <property type="entry name" value="RNASE H DOMAIN-CONTAINING PROTEIN"/>
    <property type="match status" value="1"/>
</dbReference>
<dbReference type="GO" id="GO:0003906">
    <property type="term" value="F:DNA-(apurinic or apyrimidinic site) endonuclease activity"/>
    <property type="evidence" value="ECO:0000318"/>
    <property type="project" value="GO_Central"/>
</dbReference>
<reference evidence="3" key="3">
    <citation type="submission" date="2018-08" db="UniProtKB">
        <authorList>
            <consortium name="EnsemblPlants"/>
        </authorList>
    </citation>
    <scope>IDENTIFICATION</scope>
    <source>
        <strain evidence="3">cv. Bd21</strain>
    </source>
</reference>
<dbReference type="GO" id="GO:0005634">
    <property type="term" value="C:nucleus"/>
    <property type="evidence" value="ECO:0000318"/>
    <property type="project" value="GO_Central"/>
</dbReference>
<sequence>MKLVTWNCRGLGNRLAVRGLLEIQKSENPDVLFLCETRLTKSKMEKFRWMLGLPNMLARDCDETGGRGIALFWRS</sequence>
<feature type="non-terminal residue" evidence="2">
    <location>
        <position position="75"/>
    </location>
</feature>
<dbReference type="InParanoid" id="A0A2K2DCB7"/>
<dbReference type="Pfam" id="PF03372">
    <property type="entry name" value="Exo_endo_phos"/>
    <property type="match status" value="1"/>
</dbReference>
<dbReference type="OrthoDB" id="670418at2759"/>
<protein>
    <recommendedName>
        <fullName evidence="1">Endonuclease/exonuclease/phosphatase domain-containing protein</fullName>
    </recommendedName>
</protein>
<reference evidence="2 3" key="1">
    <citation type="journal article" date="2010" name="Nature">
        <title>Genome sequencing and analysis of the model grass Brachypodium distachyon.</title>
        <authorList>
            <consortium name="International Brachypodium Initiative"/>
        </authorList>
    </citation>
    <scope>NUCLEOTIDE SEQUENCE [LARGE SCALE GENOMIC DNA]</scope>
    <source>
        <strain evidence="2 3">Bd21</strain>
    </source>
</reference>
<evidence type="ECO:0000313" key="3">
    <source>
        <dbReference type="EnsemblPlants" id="PNT71935"/>
    </source>
</evidence>
<evidence type="ECO:0000259" key="1">
    <source>
        <dbReference type="Pfam" id="PF03372"/>
    </source>
</evidence>
<dbReference type="InterPro" id="IPR036691">
    <property type="entry name" value="Endo/exonu/phosph_ase_sf"/>
</dbReference>
<accession>A0A2K2DCB7</accession>
<keyword evidence="4" id="KW-1185">Reference proteome</keyword>
<evidence type="ECO:0000313" key="2">
    <source>
        <dbReference type="EMBL" id="PNT71935.1"/>
    </source>
</evidence>
<dbReference type="EMBL" id="CM000881">
    <property type="protein sequence ID" value="PNT71935.1"/>
    <property type="molecule type" value="Genomic_DNA"/>
</dbReference>
<evidence type="ECO:0000313" key="4">
    <source>
        <dbReference type="Proteomes" id="UP000008810"/>
    </source>
</evidence>
<dbReference type="SUPFAM" id="SSF56219">
    <property type="entry name" value="DNase I-like"/>
    <property type="match status" value="1"/>
</dbReference>
<dbReference type="InterPro" id="IPR005135">
    <property type="entry name" value="Endo/exonuclease/phosphatase"/>
</dbReference>
<name>A0A2K2DCB7_BRADI</name>
<feature type="domain" description="Endonuclease/exonuclease/phosphatase" evidence="1">
    <location>
        <begin position="4"/>
        <end position="74"/>
    </location>
</feature>
<dbReference type="Gene3D" id="3.60.10.10">
    <property type="entry name" value="Endonuclease/exonuclease/phosphatase"/>
    <property type="match status" value="1"/>
</dbReference>
<dbReference type="Proteomes" id="UP000008810">
    <property type="component" value="Chromosome 2"/>
</dbReference>
<dbReference type="GO" id="GO:0008081">
    <property type="term" value="F:phosphoric diester hydrolase activity"/>
    <property type="evidence" value="ECO:0000318"/>
    <property type="project" value="GO_Central"/>
</dbReference>
<dbReference type="EnsemblPlants" id="PNT71935">
    <property type="protein sequence ID" value="PNT71935"/>
    <property type="gene ID" value="BRADI_2g37576v3"/>
</dbReference>
<dbReference type="AlphaFoldDB" id="A0A2K2DCB7"/>
<gene>
    <name evidence="2" type="ORF">BRADI_2g37576v3</name>
</gene>
<proteinExistence type="predicted"/>
<dbReference type="Gramene" id="PNT71935">
    <property type="protein sequence ID" value="PNT71935"/>
    <property type="gene ID" value="BRADI_2g37576v3"/>
</dbReference>